<feature type="compositionally biased region" description="Basic residues" evidence="7">
    <location>
        <begin position="9"/>
        <end position="20"/>
    </location>
</feature>
<reference evidence="8 9" key="1">
    <citation type="journal article" date="2016" name="Nat. Commun.">
        <title>Thousands of microbial genomes shed light on interconnected biogeochemical processes in an aquifer system.</title>
        <authorList>
            <person name="Anantharaman K."/>
            <person name="Brown C.T."/>
            <person name="Hug L.A."/>
            <person name="Sharon I."/>
            <person name="Castelle C.J."/>
            <person name="Probst A.J."/>
            <person name="Thomas B.C."/>
            <person name="Singh A."/>
            <person name="Wilkins M.J."/>
            <person name="Karaoz U."/>
            <person name="Brodie E.L."/>
            <person name="Williams K.H."/>
            <person name="Hubbard S.S."/>
            <person name="Banfield J.F."/>
        </authorList>
    </citation>
    <scope>NUCLEOTIDE SEQUENCE [LARGE SCALE GENOMIC DNA]</scope>
</reference>
<evidence type="ECO:0000256" key="6">
    <source>
        <dbReference type="HAMAP-Rule" id="MF_00500"/>
    </source>
</evidence>
<evidence type="ECO:0000256" key="3">
    <source>
        <dbReference type="ARBA" id="ARBA00022980"/>
    </source>
</evidence>
<keyword evidence="3 6" id="KW-0689">Ribosomal protein</keyword>
<dbReference type="SUPFAM" id="SSF46992">
    <property type="entry name" value="Ribosomal protein S20"/>
    <property type="match status" value="1"/>
</dbReference>
<dbReference type="GO" id="GO:0003735">
    <property type="term" value="F:structural constituent of ribosome"/>
    <property type="evidence" value="ECO:0007669"/>
    <property type="project" value="InterPro"/>
</dbReference>
<comment type="caution">
    <text evidence="8">The sequence shown here is derived from an EMBL/GenBank/DDBJ whole genome shotgun (WGS) entry which is preliminary data.</text>
</comment>
<dbReference type="STRING" id="1802694.A2918_02455"/>
<dbReference type="Gene3D" id="1.20.58.110">
    <property type="entry name" value="Ribosomal protein S20"/>
    <property type="match status" value="1"/>
</dbReference>
<evidence type="ECO:0000256" key="5">
    <source>
        <dbReference type="ARBA" id="ARBA00035136"/>
    </source>
</evidence>
<sequence length="87" mass="9688">MPITASAKKALRQSTRRKAQNLRSKNTYKNTLKELKSLAATGKKDEVKKLLPKVYKSLDKAAKTNVISKNKSARLKSFAAKLLQKTA</sequence>
<keyword evidence="2 6" id="KW-0694">RNA-binding</keyword>
<evidence type="ECO:0000256" key="2">
    <source>
        <dbReference type="ARBA" id="ARBA00022884"/>
    </source>
</evidence>
<dbReference type="NCBIfam" id="TIGR00029">
    <property type="entry name" value="S20"/>
    <property type="match status" value="1"/>
</dbReference>
<evidence type="ECO:0000313" key="9">
    <source>
        <dbReference type="Proteomes" id="UP000178227"/>
    </source>
</evidence>
<dbReference type="GO" id="GO:0019843">
    <property type="term" value="F:rRNA binding"/>
    <property type="evidence" value="ECO:0007669"/>
    <property type="project" value="UniProtKB-UniRule"/>
</dbReference>
<evidence type="ECO:0000256" key="4">
    <source>
        <dbReference type="ARBA" id="ARBA00023274"/>
    </source>
</evidence>
<dbReference type="InterPro" id="IPR002583">
    <property type="entry name" value="Ribosomal_bS20"/>
</dbReference>
<keyword evidence="1 6" id="KW-0699">rRNA-binding</keyword>
<organism evidence="8 9">
    <name type="scientific">Candidatus Yanofskybacteria bacterium RIFCSPLOWO2_01_FULL_42_49</name>
    <dbReference type="NCBI Taxonomy" id="1802694"/>
    <lineage>
        <taxon>Bacteria</taxon>
        <taxon>Candidatus Yanofskyibacteriota</taxon>
    </lineage>
</organism>
<dbReference type="InterPro" id="IPR036510">
    <property type="entry name" value="Ribosomal_bS20_sf"/>
</dbReference>
<dbReference type="GO" id="GO:0005840">
    <property type="term" value="C:ribosome"/>
    <property type="evidence" value="ECO:0007669"/>
    <property type="project" value="UniProtKB-KW"/>
</dbReference>
<dbReference type="GO" id="GO:0006412">
    <property type="term" value="P:translation"/>
    <property type="evidence" value="ECO:0007669"/>
    <property type="project" value="UniProtKB-UniRule"/>
</dbReference>
<comment type="similarity">
    <text evidence="6">Belongs to the bacterial ribosomal protein bS20 family.</text>
</comment>
<keyword evidence="4 6" id="KW-0687">Ribonucleoprotein</keyword>
<proteinExistence type="inferred from homology"/>
<evidence type="ECO:0000256" key="1">
    <source>
        <dbReference type="ARBA" id="ARBA00022730"/>
    </source>
</evidence>
<protein>
    <recommendedName>
        <fullName evidence="5 6">Small ribosomal subunit protein bS20</fullName>
    </recommendedName>
</protein>
<dbReference type="GO" id="GO:1990904">
    <property type="term" value="C:ribonucleoprotein complex"/>
    <property type="evidence" value="ECO:0007669"/>
    <property type="project" value="UniProtKB-KW"/>
</dbReference>
<dbReference type="Pfam" id="PF01649">
    <property type="entry name" value="Ribosomal_S20p"/>
    <property type="match status" value="1"/>
</dbReference>
<dbReference type="AlphaFoldDB" id="A0A1F8GA30"/>
<comment type="function">
    <text evidence="6">Binds directly to 16S ribosomal RNA.</text>
</comment>
<evidence type="ECO:0000313" key="8">
    <source>
        <dbReference type="EMBL" id="OGN22225.1"/>
    </source>
</evidence>
<dbReference type="HAMAP" id="MF_00500">
    <property type="entry name" value="Ribosomal_bS20"/>
    <property type="match status" value="1"/>
</dbReference>
<accession>A0A1F8GA30</accession>
<evidence type="ECO:0000256" key="7">
    <source>
        <dbReference type="SAM" id="MobiDB-lite"/>
    </source>
</evidence>
<dbReference type="EMBL" id="MGKI01000013">
    <property type="protein sequence ID" value="OGN22225.1"/>
    <property type="molecule type" value="Genomic_DNA"/>
</dbReference>
<feature type="region of interest" description="Disordered" evidence="7">
    <location>
        <begin position="1"/>
        <end position="28"/>
    </location>
</feature>
<dbReference type="Proteomes" id="UP000178227">
    <property type="component" value="Unassembled WGS sequence"/>
</dbReference>
<gene>
    <name evidence="6" type="primary">rpsT</name>
    <name evidence="8" type="ORF">A2918_02455</name>
</gene>
<name>A0A1F8GA30_9BACT</name>